<feature type="chain" id="PRO_5045830542" evidence="3">
    <location>
        <begin position="31"/>
        <end position="637"/>
    </location>
</feature>
<accession>A0ABQ3QLA6</accession>
<proteinExistence type="predicted"/>
<keyword evidence="3" id="KW-0732">Signal</keyword>
<feature type="region of interest" description="Disordered" evidence="1">
    <location>
        <begin position="504"/>
        <end position="552"/>
    </location>
</feature>
<comment type="caution">
    <text evidence="4">The sequence shown here is derived from an EMBL/GenBank/DDBJ whole genome shotgun (WGS) entry which is preliminary data.</text>
</comment>
<feature type="compositionally biased region" description="Gly residues" evidence="1">
    <location>
        <begin position="515"/>
        <end position="528"/>
    </location>
</feature>
<organism evidence="4 5">
    <name type="scientific">Streptomyces violascens</name>
    <dbReference type="NCBI Taxonomy" id="67381"/>
    <lineage>
        <taxon>Bacteria</taxon>
        <taxon>Bacillati</taxon>
        <taxon>Actinomycetota</taxon>
        <taxon>Actinomycetes</taxon>
        <taxon>Kitasatosporales</taxon>
        <taxon>Streptomycetaceae</taxon>
        <taxon>Streptomyces</taxon>
    </lineage>
</organism>
<protein>
    <submittedName>
        <fullName evidence="4">Uncharacterized protein</fullName>
    </submittedName>
</protein>
<feature type="transmembrane region" description="Helical" evidence="2">
    <location>
        <begin position="220"/>
        <end position="242"/>
    </location>
</feature>
<reference evidence="4" key="1">
    <citation type="submission" date="2024-05" db="EMBL/GenBank/DDBJ databases">
        <title>Whole genome shotgun sequence of Streptomyces violascens NBRC 12920.</title>
        <authorList>
            <person name="Komaki H."/>
            <person name="Tamura T."/>
        </authorList>
    </citation>
    <scope>NUCLEOTIDE SEQUENCE</scope>
    <source>
        <strain evidence="4">NBRC 12920</strain>
    </source>
</reference>
<evidence type="ECO:0000256" key="2">
    <source>
        <dbReference type="SAM" id="Phobius"/>
    </source>
</evidence>
<feature type="transmembrane region" description="Helical" evidence="2">
    <location>
        <begin position="402"/>
        <end position="422"/>
    </location>
</feature>
<evidence type="ECO:0000256" key="1">
    <source>
        <dbReference type="SAM" id="MobiDB-lite"/>
    </source>
</evidence>
<dbReference type="EMBL" id="BNDY01000003">
    <property type="protein sequence ID" value="GHI38024.1"/>
    <property type="molecule type" value="Genomic_DNA"/>
</dbReference>
<feature type="region of interest" description="Disordered" evidence="1">
    <location>
        <begin position="581"/>
        <end position="637"/>
    </location>
</feature>
<keyword evidence="5" id="KW-1185">Reference proteome</keyword>
<feature type="compositionally biased region" description="Low complexity" evidence="1">
    <location>
        <begin position="592"/>
        <end position="615"/>
    </location>
</feature>
<feature type="transmembrane region" description="Helical" evidence="2">
    <location>
        <begin position="317"/>
        <end position="336"/>
    </location>
</feature>
<name>A0ABQ3QLA6_9ACTN</name>
<feature type="signal peptide" evidence="3">
    <location>
        <begin position="1"/>
        <end position="30"/>
    </location>
</feature>
<dbReference type="Proteomes" id="UP001050808">
    <property type="component" value="Unassembled WGS sequence"/>
</dbReference>
<evidence type="ECO:0000313" key="5">
    <source>
        <dbReference type="Proteomes" id="UP001050808"/>
    </source>
</evidence>
<keyword evidence="2" id="KW-0812">Transmembrane</keyword>
<keyword evidence="2" id="KW-1133">Transmembrane helix</keyword>
<evidence type="ECO:0000313" key="4">
    <source>
        <dbReference type="EMBL" id="GHI38024.1"/>
    </source>
</evidence>
<sequence>MRTERAPRSLARLLCLLTAVLLCFGSTLSAAPAASAEDKPEYHLNYGPKSGKPVPDEFSPLGVDTQGNWCDFLKIHDDGLCRAATTEEITGLSPCENADGTGSKSGDCGEAGRKAFEQKKLEEWRAGFDHGNSNYAELNKKLTACVDKGRAFKDCLNEFGSNLPPDAKGPGAWVAGKISEMASNALKEAANYIGKAVVWLLQEFAKVFNSASTIDLSTVGIGNVTGMMTALSLVLAVFLLLVQFGKVAISQRGEPAATAVTGLAKWAVISAVYVTATQTALSWSDAVSTWIINTSFQGGGSGKDDATAAMQHQLGTLFGGLITGGGGAATAGGALITGEGVAAAAVGVIIVVGIVIILAIGALWIEVLLRQAGIMILMATMPIVLVGQMNDTTSEWWPKARNALISLILMKPMITLCFAIGFGAISQGEGVQNMIVGLVIFLMACFAWPSIAKFMTFSTVGGGAAMFSGLMSSLGSSAGSMAGGYRPEMAGAGAIGGGSGYTRALESENTQAGPGASGSGGGGGGQDKGGLFTNDSLKARAKGPGGRFGSRLAGPLSLGLQVAALGKDSLESGMNNTAAHAGLDAGGGGGRHVVIPPRGGMSAETPPSAPASAATRPDNAPLITGPPNTDVAPPREG</sequence>
<gene>
    <name evidence="4" type="ORF">Sviol_24320</name>
</gene>
<feature type="transmembrane region" description="Helical" evidence="2">
    <location>
        <begin position="434"/>
        <end position="451"/>
    </location>
</feature>
<feature type="transmembrane region" description="Helical" evidence="2">
    <location>
        <begin position="342"/>
        <end position="365"/>
    </location>
</feature>
<feature type="transmembrane region" description="Helical" evidence="2">
    <location>
        <begin position="372"/>
        <end position="390"/>
    </location>
</feature>
<evidence type="ECO:0000256" key="3">
    <source>
        <dbReference type="SAM" id="SignalP"/>
    </source>
</evidence>
<keyword evidence="2" id="KW-0472">Membrane</keyword>
<dbReference type="RefSeq" id="WP_189970392.1">
    <property type="nucleotide sequence ID" value="NZ_BMUA01000035.1"/>
</dbReference>